<evidence type="ECO:0000313" key="3">
    <source>
        <dbReference type="Proteomes" id="UP000095009"/>
    </source>
</evidence>
<accession>A0A1E3PEV6</accession>
<feature type="compositionally biased region" description="Low complexity" evidence="1">
    <location>
        <begin position="433"/>
        <end position="450"/>
    </location>
</feature>
<dbReference type="Proteomes" id="UP000095009">
    <property type="component" value="Unassembled WGS sequence"/>
</dbReference>
<proteinExistence type="predicted"/>
<evidence type="ECO:0000256" key="1">
    <source>
        <dbReference type="SAM" id="MobiDB-lite"/>
    </source>
</evidence>
<gene>
    <name evidence="2" type="ORF">NADFUDRAFT_53151</name>
</gene>
<feature type="region of interest" description="Disordered" evidence="1">
    <location>
        <begin position="1"/>
        <end position="34"/>
    </location>
</feature>
<protein>
    <submittedName>
        <fullName evidence="2">Uncharacterized protein</fullName>
    </submittedName>
</protein>
<evidence type="ECO:0000313" key="2">
    <source>
        <dbReference type="EMBL" id="ODQ63482.1"/>
    </source>
</evidence>
<reference evidence="2 3" key="1">
    <citation type="journal article" date="2016" name="Proc. Natl. Acad. Sci. U.S.A.">
        <title>Comparative genomics of biotechnologically important yeasts.</title>
        <authorList>
            <person name="Riley R."/>
            <person name="Haridas S."/>
            <person name="Wolfe K.H."/>
            <person name="Lopes M.R."/>
            <person name="Hittinger C.T."/>
            <person name="Goeker M."/>
            <person name="Salamov A.A."/>
            <person name="Wisecaver J.H."/>
            <person name="Long T.M."/>
            <person name="Calvey C.H."/>
            <person name="Aerts A.L."/>
            <person name="Barry K.W."/>
            <person name="Choi C."/>
            <person name="Clum A."/>
            <person name="Coughlan A.Y."/>
            <person name="Deshpande S."/>
            <person name="Douglass A.P."/>
            <person name="Hanson S.J."/>
            <person name="Klenk H.-P."/>
            <person name="LaButti K.M."/>
            <person name="Lapidus A."/>
            <person name="Lindquist E.A."/>
            <person name="Lipzen A.M."/>
            <person name="Meier-Kolthoff J.P."/>
            <person name="Ohm R.A."/>
            <person name="Otillar R.P."/>
            <person name="Pangilinan J.L."/>
            <person name="Peng Y."/>
            <person name="Rokas A."/>
            <person name="Rosa C.A."/>
            <person name="Scheuner C."/>
            <person name="Sibirny A.A."/>
            <person name="Slot J.C."/>
            <person name="Stielow J.B."/>
            <person name="Sun H."/>
            <person name="Kurtzman C.P."/>
            <person name="Blackwell M."/>
            <person name="Grigoriev I.V."/>
            <person name="Jeffries T.W."/>
        </authorList>
    </citation>
    <scope>NUCLEOTIDE SEQUENCE [LARGE SCALE GENOMIC DNA]</scope>
    <source>
        <strain evidence="2 3">DSM 6958</strain>
    </source>
</reference>
<dbReference type="AlphaFoldDB" id="A0A1E3PEV6"/>
<feature type="region of interest" description="Disordered" evidence="1">
    <location>
        <begin position="433"/>
        <end position="456"/>
    </location>
</feature>
<dbReference type="EMBL" id="KV454414">
    <property type="protein sequence ID" value="ODQ63482.1"/>
    <property type="molecule type" value="Genomic_DNA"/>
</dbReference>
<name>A0A1E3PEV6_9ASCO</name>
<dbReference type="OrthoDB" id="4090865at2759"/>
<keyword evidence="3" id="KW-1185">Reference proteome</keyword>
<sequence>MSYAFPPSTPPSDESIFTRRYEPPTPRYGPMDEPDLYMVRGKKIAGSGEENDSERSSKMIATRRSLRPMAATMVPLTPAQTPVRKRKDIEVIQGAVSAQVHTGRVLFPVNTSKIGSGRTHTTPIINITSTTTAMDVPNNINNNNGLTLPPSILLTTASPTRPLLTPPTIRKPSNIYKSPNALKRKHTHMSLDDGFGSSSSTGSLIMPKRATFRIFDDAKAFKAEVDDIDASFDQPPYKRQRPDFASALHNSRTIQKKQIETIGSNDSEDFNHPYSPLNPDNTPGMWYTFRGKLVFRPFAKEDKVDRMKPRLLFSAKCNVSDVSEDSSTAAIPKSSTDLKMVSLKSKKPSSLSSAAAFSGDPFAIGSGSDANSSSEDETDCEDDPLVGLVSCSQENTDKTNGFLARLRSKNTEDSLTVSATEPKSSLDVLMTASLSTSPSASSSSSSIPTARQLFKR</sequence>
<organism evidence="2 3">
    <name type="scientific">Nadsonia fulvescens var. elongata DSM 6958</name>
    <dbReference type="NCBI Taxonomy" id="857566"/>
    <lineage>
        <taxon>Eukaryota</taxon>
        <taxon>Fungi</taxon>
        <taxon>Dikarya</taxon>
        <taxon>Ascomycota</taxon>
        <taxon>Saccharomycotina</taxon>
        <taxon>Dipodascomycetes</taxon>
        <taxon>Dipodascales</taxon>
        <taxon>Dipodascales incertae sedis</taxon>
        <taxon>Nadsonia</taxon>
    </lineage>
</organism>